<dbReference type="PROSITE" id="PS50089">
    <property type="entry name" value="ZF_RING_2"/>
    <property type="match status" value="1"/>
</dbReference>
<gene>
    <name evidence="8" type="primary">LOC106061930</name>
</gene>
<evidence type="ECO:0000256" key="4">
    <source>
        <dbReference type="PROSITE-ProRule" id="PRU00175"/>
    </source>
</evidence>
<evidence type="ECO:0000256" key="1">
    <source>
        <dbReference type="ARBA" id="ARBA00022723"/>
    </source>
</evidence>
<dbReference type="GO" id="GO:0008270">
    <property type="term" value="F:zinc ion binding"/>
    <property type="evidence" value="ECO:0007669"/>
    <property type="project" value="UniProtKB-KW"/>
</dbReference>
<dbReference type="SMART" id="SM00184">
    <property type="entry name" value="RING"/>
    <property type="match status" value="1"/>
</dbReference>
<dbReference type="RefSeq" id="XP_055895899.1">
    <property type="nucleotide sequence ID" value="XM_056039924.1"/>
</dbReference>
<keyword evidence="7" id="KW-1185">Reference proteome</keyword>
<keyword evidence="1" id="KW-0479">Metal-binding</keyword>
<dbReference type="GeneID" id="106061930"/>
<reference evidence="8" key="1">
    <citation type="submission" date="2025-08" db="UniProtKB">
        <authorList>
            <consortium name="RefSeq"/>
        </authorList>
    </citation>
    <scope>IDENTIFICATION</scope>
</reference>
<sequence length="393" mass="42799">MSQCNISCNALLIESISFGSYDELAKRYERFDGDLHVKGNGNQLNGFILNTERDANGKTYMWHTGLVKVEGHNYHISGMRKNNSGFGLLNTTYFIHHGVIKVLGNGNEIDRLFLEAREDAGALHNVGIQILGNGNVVRDPAFHDNRKTNATTTIEVSDIIQITGMGNISCGLYTYVDPNSLPTAKTVKVNVRNIRNPQPTSSNPCGAPCQNNEGPYQVQLSAEHEHNFIGQKTQTQGVQAKTRDGQTTQTQGVQAKTRDGQTTQTQGVQAKTRDGQTTQTQGVQAKTRDGQVGISRATLSSQTDNASSGHLYEGPGKTSQTETELNSQPAQELVRELEILKTQRLCKVCFSQNAGVTFAPCGHLASCVDCFSTVDRCPVCLSSIDGIVKTFFP</sequence>
<feature type="compositionally biased region" description="Polar residues" evidence="5">
    <location>
        <begin position="232"/>
        <end position="284"/>
    </location>
</feature>
<dbReference type="InterPro" id="IPR011029">
    <property type="entry name" value="DEATH-like_dom_sf"/>
</dbReference>
<name>A0A9W3B8L2_BIOGL</name>
<dbReference type="PANTHER" id="PTHR10044">
    <property type="entry name" value="INHIBITOR OF APOPTOSIS"/>
    <property type="match status" value="1"/>
</dbReference>
<evidence type="ECO:0000256" key="2">
    <source>
        <dbReference type="ARBA" id="ARBA00022771"/>
    </source>
</evidence>
<dbReference type="Proteomes" id="UP001165740">
    <property type="component" value="Chromosome 9"/>
</dbReference>
<feature type="compositionally biased region" description="Polar residues" evidence="5">
    <location>
        <begin position="297"/>
        <end position="308"/>
    </location>
</feature>
<evidence type="ECO:0000256" key="5">
    <source>
        <dbReference type="SAM" id="MobiDB-lite"/>
    </source>
</evidence>
<evidence type="ECO:0000256" key="3">
    <source>
        <dbReference type="ARBA" id="ARBA00022833"/>
    </source>
</evidence>
<feature type="domain" description="RING-type" evidence="6">
    <location>
        <begin position="346"/>
        <end position="380"/>
    </location>
</feature>
<protein>
    <submittedName>
        <fullName evidence="8">Uncharacterized protein LOC106061930 isoform X1</fullName>
    </submittedName>
</protein>
<proteinExistence type="predicted"/>
<dbReference type="InterPro" id="IPR001841">
    <property type="entry name" value="Znf_RING"/>
</dbReference>
<evidence type="ECO:0000313" key="8">
    <source>
        <dbReference type="RefSeq" id="XP_055895899.1"/>
    </source>
</evidence>
<feature type="region of interest" description="Disordered" evidence="5">
    <location>
        <begin position="232"/>
        <end position="329"/>
    </location>
</feature>
<evidence type="ECO:0000313" key="7">
    <source>
        <dbReference type="Proteomes" id="UP001165740"/>
    </source>
</evidence>
<dbReference type="Pfam" id="PF13920">
    <property type="entry name" value="zf-C3HC4_3"/>
    <property type="match status" value="1"/>
</dbReference>
<dbReference type="OrthoDB" id="1078367at2759"/>
<dbReference type="FunFam" id="1.10.1170.10:FF:000002">
    <property type="entry name" value="Baculoviral IAP repeat containing 7"/>
    <property type="match status" value="1"/>
</dbReference>
<keyword evidence="2 4" id="KW-0863">Zinc-finger</keyword>
<dbReference type="Gene3D" id="1.10.533.10">
    <property type="entry name" value="Death Domain, Fas"/>
    <property type="match status" value="1"/>
</dbReference>
<dbReference type="SUPFAM" id="SSF57850">
    <property type="entry name" value="RING/U-box"/>
    <property type="match status" value="1"/>
</dbReference>
<dbReference type="InterPro" id="IPR050784">
    <property type="entry name" value="IAP"/>
</dbReference>
<dbReference type="AlphaFoldDB" id="A0A9W3B8L2"/>
<feature type="compositionally biased region" description="Polar residues" evidence="5">
    <location>
        <begin position="317"/>
        <end position="329"/>
    </location>
</feature>
<accession>A0A9W3B8L2</accession>
<evidence type="ECO:0000259" key="6">
    <source>
        <dbReference type="PROSITE" id="PS50089"/>
    </source>
</evidence>
<organism evidence="7 8">
    <name type="scientific">Biomphalaria glabrata</name>
    <name type="common">Bloodfluke planorb</name>
    <name type="synonym">Freshwater snail</name>
    <dbReference type="NCBI Taxonomy" id="6526"/>
    <lineage>
        <taxon>Eukaryota</taxon>
        <taxon>Metazoa</taxon>
        <taxon>Spiralia</taxon>
        <taxon>Lophotrochozoa</taxon>
        <taxon>Mollusca</taxon>
        <taxon>Gastropoda</taxon>
        <taxon>Heterobranchia</taxon>
        <taxon>Euthyneura</taxon>
        <taxon>Panpulmonata</taxon>
        <taxon>Hygrophila</taxon>
        <taxon>Lymnaeoidea</taxon>
        <taxon>Planorbidae</taxon>
        <taxon>Biomphalaria</taxon>
    </lineage>
</organism>
<dbReference type="Gene3D" id="1.10.1170.10">
    <property type="entry name" value="Inhibitor Of Apoptosis Protein (2mihbC-IAP-1), Chain A"/>
    <property type="match status" value="1"/>
</dbReference>
<keyword evidence="3" id="KW-0862">Zinc</keyword>